<name>A0A8X6L6A2_TRICU</name>
<protein>
    <submittedName>
        <fullName evidence="2">Uncharacterized protein</fullName>
    </submittedName>
</protein>
<dbReference type="InterPro" id="IPR011050">
    <property type="entry name" value="Pectin_lyase_fold/virulence"/>
</dbReference>
<dbReference type="InterPro" id="IPR032675">
    <property type="entry name" value="LRR_dom_sf"/>
</dbReference>
<dbReference type="AlphaFoldDB" id="A0A8X6L6A2"/>
<organism evidence="2 3">
    <name type="scientific">Trichonephila clavata</name>
    <name type="common">Joro spider</name>
    <name type="synonym">Nephila clavata</name>
    <dbReference type="NCBI Taxonomy" id="2740835"/>
    <lineage>
        <taxon>Eukaryota</taxon>
        <taxon>Metazoa</taxon>
        <taxon>Ecdysozoa</taxon>
        <taxon>Arthropoda</taxon>
        <taxon>Chelicerata</taxon>
        <taxon>Arachnida</taxon>
        <taxon>Araneae</taxon>
        <taxon>Araneomorphae</taxon>
        <taxon>Entelegynae</taxon>
        <taxon>Araneoidea</taxon>
        <taxon>Nephilidae</taxon>
        <taxon>Trichonephila</taxon>
    </lineage>
</organism>
<evidence type="ECO:0000256" key="1">
    <source>
        <dbReference type="SAM" id="SignalP"/>
    </source>
</evidence>
<evidence type="ECO:0000313" key="3">
    <source>
        <dbReference type="Proteomes" id="UP000887116"/>
    </source>
</evidence>
<sequence>MMYYKVLVCLAIFIVIVKCQRSRCPDTSLCFCEGSVLECNCSGNNSLVLRSFSKFAHKIVVEECENVEVLLGAFLHMEINYIEFKNINKLIVRAFAFSGIKRIRRFQMKNIADLEINLFGLSGLNRVDKASFVNVTALNLSEFAIAGSNVTLLEIDNSNFILESFSFLFSDMNDVLIRNTTFQSANNASLIIRGADRIDIRDSAFVSPYEKSLVVLWTGLMEISNCSFQTLPSGFLYGHVDHFFFNGNFIENSETNAFLSFYVRRTAEFKNNRFQTAEPDSLFPNPGNNVSETIDSLSIKGNELYCDCRLSWLLNDRETYAPIIQYSKCYNHKDMTLPQLFAIFLSNHTCIFPGYESMRLEDDYQLFAQDQNSRASCLFTETFGLKFILIVMIIARKEFSWNIL</sequence>
<keyword evidence="1" id="KW-0732">Signal</keyword>
<evidence type="ECO:0000313" key="2">
    <source>
        <dbReference type="EMBL" id="GFQ97056.1"/>
    </source>
</evidence>
<feature type="signal peptide" evidence="1">
    <location>
        <begin position="1"/>
        <end position="19"/>
    </location>
</feature>
<dbReference type="SUPFAM" id="SSF51126">
    <property type="entry name" value="Pectin lyase-like"/>
    <property type="match status" value="1"/>
</dbReference>
<dbReference type="OrthoDB" id="6423244at2759"/>
<comment type="caution">
    <text evidence="2">The sequence shown here is derived from an EMBL/GenBank/DDBJ whole genome shotgun (WGS) entry which is preliminary data.</text>
</comment>
<dbReference type="EMBL" id="BMAO01004805">
    <property type="protein sequence ID" value="GFQ97056.1"/>
    <property type="molecule type" value="Genomic_DNA"/>
</dbReference>
<reference evidence="2" key="1">
    <citation type="submission" date="2020-07" db="EMBL/GenBank/DDBJ databases">
        <title>Multicomponent nature underlies the extraordinary mechanical properties of spider dragline silk.</title>
        <authorList>
            <person name="Kono N."/>
            <person name="Nakamura H."/>
            <person name="Mori M."/>
            <person name="Yoshida Y."/>
            <person name="Ohtoshi R."/>
            <person name="Malay A.D."/>
            <person name="Moran D.A.P."/>
            <person name="Tomita M."/>
            <person name="Numata K."/>
            <person name="Arakawa K."/>
        </authorList>
    </citation>
    <scope>NUCLEOTIDE SEQUENCE</scope>
</reference>
<keyword evidence="3" id="KW-1185">Reference proteome</keyword>
<accession>A0A8X6L6A2</accession>
<dbReference type="Proteomes" id="UP000887116">
    <property type="component" value="Unassembled WGS sequence"/>
</dbReference>
<dbReference type="Gene3D" id="3.80.10.10">
    <property type="entry name" value="Ribonuclease Inhibitor"/>
    <property type="match status" value="1"/>
</dbReference>
<gene>
    <name evidence="2" type="primary">NCL1_21128</name>
    <name evidence="2" type="ORF">TNCT_651081</name>
</gene>
<feature type="chain" id="PRO_5036478391" evidence="1">
    <location>
        <begin position="20"/>
        <end position="404"/>
    </location>
</feature>
<proteinExistence type="predicted"/>